<feature type="transmembrane region" description="Helical" evidence="4">
    <location>
        <begin position="53"/>
        <end position="81"/>
    </location>
</feature>
<feature type="domain" description="AB hydrolase-1" evidence="5">
    <location>
        <begin position="137"/>
        <end position="242"/>
    </location>
</feature>
<dbReference type="Pfam" id="PF00561">
    <property type="entry name" value="Abhydrolase_1"/>
    <property type="match status" value="1"/>
</dbReference>
<organism evidence="6 7">
    <name type="scientific">Littorina saxatilis</name>
    <dbReference type="NCBI Taxonomy" id="31220"/>
    <lineage>
        <taxon>Eukaryota</taxon>
        <taxon>Metazoa</taxon>
        <taxon>Spiralia</taxon>
        <taxon>Lophotrochozoa</taxon>
        <taxon>Mollusca</taxon>
        <taxon>Gastropoda</taxon>
        <taxon>Caenogastropoda</taxon>
        <taxon>Littorinimorpha</taxon>
        <taxon>Littorinoidea</taxon>
        <taxon>Littorinidae</taxon>
        <taxon>Littorina</taxon>
    </lineage>
</organism>
<evidence type="ECO:0000313" key="6">
    <source>
        <dbReference type="EMBL" id="KAK7091462.1"/>
    </source>
</evidence>
<feature type="compositionally biased region" description="Low complexity" evidence="3">
    <location>
        <begin position="359"/>
        <end position="371"/>
    </location>
</feature>
<dbReference type="PANTHER" id="PTHR12277:SF81">
    <property type="entry name" value="PROTEIN ABHD13"/>
    <property type="match status" value="1"/>
</dbReference>
<dbReference type="InterPro" id="IPR029058">
    <property type="entry name" value="AB_hydrolase_fold"/>
</dbReference>
<evidence type="ECO:0000256" key="4">
    <source>
        <dbReference type="SAM" id="Phobius"/>
    </source>
</evidence>
<gene>
    <name evidence="6" type="ORF">V1264_009141</name>
</gene>
<evidence type="ECO:0000256" key="3">
    <source>
        <dbReference type="SAM" id="MobiDB-lite"/>
    </source>
</evidence>
<dbReference type="SUPFAM" id="SSF53474">
    <property type="entry name" value="alpha/beta-Hydrolases"/>
    <property type="match status" value="1"/>
</dbReference>
<keyword evidence="4" id="KW-0812">Transmembrane</keyword>
<dbReference type="Gene3D" id="3.40.50.1820">
    <property type="entry name" value="alpha/beta hydrolase"/>
    <property type="match status" value="1"/>
</dbReference>
<evidence type="ECO:0000259" key="5">
    <source>
        <dbReference type="Pfam" id="PF00561"/>
    </source>
</evidence>
<dbReference type="Proteomes" id="UP001374579">
    <property type="component" value="Unassembled WGS sequence"/>
</dbReference>
<keyword evidence="4" id="KW-0472">Membrane</keyword>
<dbReference type="InterPro" id="IPR000073">
    <property type="entry name" value="AB_hydrolase_1"/>
</dbReference>
<evidence type="ECO:0000313" key="7">
    <source>
        <dbReference type="Proteomes" id="UP001374579"/>
    </source>
</evidence>
<reference evidence="6 7" key="1">
    <citation type="submission" date="2024-02" db="EMBL/GenBank/DDBJ databases">
        <title>Chromosome-scale genome assembly of the rough periwinkle Littorina saxatilis.</title>
        <authorList>
            <person name="De Jode A."/>
            <person name="Faria R."/>
            <person name="Formenti G."/>
            <person name="Sims Y."/>
            <person name="Smith T.P."/>
            <person name="Tracey A."/>
            <person name="Wood J.M.D."/>
            <person name="Zagrodzka Z.B."/>
            <person name="Johannesson K."/>
            <person name="Butlin R.K."/>
            <person name="Leder E.H."/>
        </authorList>
    </citation>
    <scope>NUCLEOTIDE SEQUENCE [LARGE SCALE GENOMIC DNA]</scope>
    <source>
        <strain evidence="6">Snail1</strain>
        <tissue evidence="6">Muscle</tissue>
    </source>
</reference>
<dbReference type="GO" id="GO:0008474">
    <property type="term" value="F:palmitoyl-(protein) hydrolase activity"/>
    <property type="evidence" value="ECO:0007669"/>
    <property type="project" value="TreeGrafter"/>
</dbReference>
<evidence type="ECO:0000256" key="1">
    <source>
        <dbReference type="ARBA" id="ARBA00040125"/>
    </source>
</evidence>
<keyword evidence="7" id="KW-1185">Reference proteome</keyword>
<dbReference type="EMBL" id="JBAMIC010000022">
    <property type="protein sequence ID" value="KAK7091462.1"/>
    <property type="molecule type" value="Genomic_DNA"/>
</dbReference>
<name>A0AAN9AQW7_9CAEN</name>
<sequence>MINDQTVPLIEETDQTMPGRRSFVGKGLATIELVSRIVLAVVVRFWRLCTTGLLIIILLFCIHGGILAFTFLVLGILGLMYNAQDMLLYHPEVPPESRLYVILPSAFHLPFENHTTQARDGTKINIVLVKQPKPGAPTILYFHGNAGNIGHRMHNVLGLHTACGFNVLLVEYRGYGRSEGSPSEGGFYLDAEAAMDFLLHRSDLDTRQIFVFGRSLGGAVAIYLASSPLYAQHIRAVIVENTFTSIPAMGQHIFRTHLLSYIPSWCYKNLFPSLSRIPKVQQPTLFMCGKKDELVPPVMMQSMYSNSGSDKKKIEAFPGGTHNETWTCPGYYEAIISFMVQVLKEPRRSLELPSDDSSENSSVVDLRGYTI</sequence>
<comment type="caution">
    <text evidence="6">The sequence shown here is derived from an EMBL/GenBank/DDBJ whole genome shotgun (WGS) entry which is preliminary data.</text>
</comment>
<feature type="region of interest" description="Disordered" evidence="3">
    <location>
        <begin position="349"/>
        <end position="371"/>
    </location>
</feature>
<protein>
    <recommendedName>
        <fullName evidence="1">Protein ABHD13</fullName>
    </recommendedName>
    <alternativeName>
        <fullName evidence="2">Alpha/beta hydrolase domain-containing protein 13</fullName>
    </alternativeName>
</protein>
<evidence type="ECO:0000256" key="2">
    <source>
        <dbReference type="ARBA" id="ARBA00042701"/>
    </source>
</evidence>
<keyword evidence="4" id="KW-1133">Transmembrane helix</keyword>
<proteinExistence type="predicted"/>
<dbReference type="GO" id="GO:0016020">
    <property type="term" value="C:membrane"/>
    <property type="evidence" value="ECO:0007669"/>
    <property type="project" value="TreeGrafter"/>
</dbReference>
<dbReference type="AlphaFoldDB" id="A0AAN9AQW7"/>
<dbReference type="PANTHER" id="PTHR12277">
    <property type="entry name" value="ALPHA/BETA HYDROLASE DOMAIN-CONTAINING PROTEIN"/>
    <property type="match status" value="1"/>
</dbReference>
<accession>A0AAN9AQW7</accession>